<protein>
    <submittedName>
        <fullName evidence="2">Uncharacterized protein</fullName>
    </submittedName>
</protein>
<dbReference type="AlphaFoldDB" id="A0A953SDV3"/>
<name>A0A953SDV3_9BACT</name>
<evidence type="ECO:0000256" key="1">
    <source>
        <dbReference type="SAM" id="Phobius"/>
    </source>
</evidence>
<feature type="transmembrane region" description="Helical" evidence="1">
    <location>
        <begin position="7"/>
        <end position="26"/>
    </location>
</feature>
<gene>
    <name evidence="2" type="ORF">K8I29_19455</name>
</gene>
<evidence type="ECO:0000313" key="3">
    <source>
        <dbReference type="Proteomes" id="UP000705867"/>
    </source>
</evidence>
<keyword evidence="1" id="KW-1133">Transmembrane helix</keyword>
<accession>A0A953SDV3</accession>
<sequence>MAFNRERIGLAILVVLVTVVALYSWFRPVPVVTEKVFTPVPQVKEVVKIKRVAIPVEKVIVVEKEKAVEALKLPDEIAKDEKKQVIATGEVDPYEGKTEVVTVLDTGSGEASVLARRKPLPLFDVIGKKEIGIGYEVSSAGGQGAAVFGRWTLVRVGAIYGTVSVEMNQRPEAKIRTELSYRW</sequence>
<dbReference type="EMBL" id="JAIOIV010000151">
    <property type="protein sequence ID" value="MBZ0158380.1"/>
    <property type="molecule type" value="Genomic_DNA"/>
</dbReference>
<keyword evidence="1" id="KW-0812">Transmembrane</keyword>
<reference evidence="2" key="2">
    <citation type="submission" date="2021-08" db="EMBL/GenBank/DDBJ databases">
        <authorList>
            <person name="Dalcin Martins P."/>
        </authorList>
    </citation>
    <scope>NUCLEOTIDE SEQUENCE</scope>
    <source>
        <strain evidence="2">MAG_39</strain>
    </source>
</reference>
<proteinExistence type="predicted"/>
<comment type="caution">
    <text evidence="2">The sequence shown here is derived from an EMBL/GenBank/DDBJ whole genome shotgun (WGS) entry which is preliminary data.</text>
</comment>
<reference evidence="2" key="1">
    <citation type="journal article" date="2021" name="bioRxiv">
        <title>Unraveling nitrogen, sulfur and carbon metabolic pathways and microbial community transcriptional responses to substrate deprivation and toxicity stresses in a bioreactor mimicking anoxic brackish coastal sediment conditions.</title>
        <authorList>
            <person name="Martins P.D."/>
            <person name="Echeveste M.J."/>
            <person name="Arshad A."/>
            <person name="Kurth J."/>
            <person name="Ouboter H."/>
            <person name="Jetten M.S.M."/>
            <person name="Welte C.U."/>
        </authorList>
    </citation>
    <scope>NUCLEOTIDE SEQUENCE</scope>
    <source>
        <strain evidence="2">MAG_39</strain>
    </source>
</reference>
<organism evidence="2 3">
    <name type="scientific">Candidatus Nitrobium versatile</name>
    <dbReference type="NCBI Taxonomy" id="2884831"/>
    <lineage>
        <taxon>Bacteria</taxon>
        <taxon>Pseudomonadati</taxon>
        <taxon>Nitrospirota</taxon>
        <taxon>Nitrospiria</taxon>
        <taxon>Nitrospirales</taxon>
        <taxon>Nitrospiraceae</taxon>
        <taxon>Candidatus Nitrobium</taxon>
    </lineage>
</organism>
<evidence type="ECO:0000313" key="2">
    <source>
        <dbReference type="EMBL" id="MBZ0158380.1"/>
    </source>
</evidence>
<keyword evidence="1" id="KW-0472">Membrane</keyword>
<dbReference type="Proteomes" id="UP000705867">
    <property type="component" value="Unassembled WGS sequence"/>
</dbReference>